<sequence length="107" mass="11512">MGNLPAGGPPPTAWAMLGLLSFPGKRTGHELKKWAHASLRFFHWSPAFSQIYAELRRLEALGHATAPRAPEVEPAEALLDDLEHLAHAARTASEPPGQRVADSPTCG</sequence>
<dbReference type="SUPFAM" id="SSF46785">
    <property type="entry name" value="Winged helix' DNA-binding domain"/>
    <property type="match status" value="1"/>
</dbReference>
<protein>
    <submittedName>
        <fullName evidence="2">Uncharacterized protein</fullName>
    </submittedName>
</protein>
<feature type="region of interest" description="Disordered" evidence="1">
    <location>
        <begin position="85"/>
        <end position="107"/>
    </location>
</feature>
<evidence type="ECO:0000313" key="2">
    <source>
        <dbReference type="EMBL" id="MEW2365477.1"/>
    </source>
</evidence>
<dbReference type="InterPro" id="IPR036388">
    <property type="entry name" value="WH-like_DNA-bd_sf"/>
</dbReference>
<dbReference type="Gene3D" id="1.10.10.10">
    <property type="entry name" value="Winged helix-like DNA-binding domain superfamily/Winged helix DNA-binding domain"/>
    <property type="match status" value="1"/>
</dbReference>
<gene>
    <name evidence="2" type="ORF">AB0887_26455</name>
</gene>
<reference evidence="2 3" key="1">
    <citation type="submission" date="2024-06" db="EMBL/GenBank/DDBJ databases">
        <title>The Natural Products Discovery Center: Release of the First 8490 Sequenced Strains for Exploring Actinobacteria Biosynthetic Diversity.</title>
        <authorList>
            <person name="Kalkreuter E."/>
            <person name="Kautsar S.A."/>
            <person name="Yang D."/>
            <person name="Bader C.D."/>
            <person name="Teijaro C.N."/>
            <person name="Fluegel L."/>
            <person name="Davis C.M."/>
            <person name="Simpson J.R."/>
            <person name="Lauterbach L."/>
            <person name="Steele A.D."/>
            <person name="Gui C."/>
            <person name="Meng S."/>
            <person name="Li G."/>
            <person name="Viehrig K."/>
            <person name="Ye F."/>
            <person name="Su P."/>
            <person name="Kiefer A.F."/>
            <person name="Nichols A."/>
            <person name="Cepeda A.J."/>
            <person name="Yan W."/>
            <person name="Fan B."/>
            <person name="Jiang Y."/>
            <person name="Adhikari A."/>
            <person name="Zheng C.-J."/>
            <person name="Schuster L."/>
            <person name="Cowan T.M."/>
            <person name="Smanski M.J."/>
            <person name="Chevrette M.G."/>
            <person name="De Carvalho L.P.S."/>
            <person name="Shen B."/>
        </authorList>
    </citation>
    <scope>NUCLEOTIDE SEQUENCE [LARGE SCALE GENOMIC DNA]</scope>
    <source>
        <strain evidence="2 3">NPDC047833</strain>
    </source>
</reference>
<evidence type="ECO:0000256" key="1">
    <source>
        <dbReference type="SAM" id="MobiDB-lite"/>
    </source>
</evidence>
<name>A0ABV3M4A4_9ACTN</name>
<comment type="caution">
    <text evidence="2">The sequence shown here is derived from an EMBL/GenBank/DDBJ whole genome shotgun (WGS) entry which is preliminary data.</text>
</comment>
<keyword evidence="3" id="KW-1185">Reference proteome</keyword>
<dbReference type="InterPro" id="IPR036390">
    <property type="entry name" value="WH_DNA-bd_sf"/>
</dbReference>
<proteinExistence type="predicted"/>
<evidence type="ECO:0000313" key="3">
    <source>
        <dbReference type="Proteomes" id="UP001553843"/>
    </source>
</evidence>
<organism evidence="2 3">
    <name type="scientific">Streptomyces huasconensis</name>
    <dbReference type="NCBI Taxonomy" id="1854574"/>
    <lineage>
        <taxon>Bacteria</taxon>
        <taxon>Bacillati</taxon>
        <taxon>Actinomycetota</taxon>
        <taxon>Actinomycetes</taxon>
        <taxon>Kitasatosporales</taxon>
        <taxon>Streptomycetaceae</taxon>
        <taxon>Streptomyces</taxon>
    </lineage>
</organism>
<dbReference type="RefSeq" id="WP_359780600.1">
    <property type="nucleotide sequence ID" value="NZ_JBEYRR010000008.1"/>
</dbReference>
<accession>A0ABV3M4A4</accession>
<dbReference type="Proteomes" id="UP001553843">
    <property type="component" value="Unassembled WGS sequence"/>
</dbReference>
<dbReference type="EMBL" id="JBEYRS010000012">
    <property type="protein sequence ID" value="MEW2365477.1"/>
    <property type="molecule type" value="Genomic_DNA"/>
</dbReference>